<reference evidence="1" key="1">
    <citation type="journal article" date="2021" name="Front. Microbiol.">
        <title>Comprehensive Comparative Genomics and Phenotyping of Methylobacterium Species.</title>
        <authorList>
            <person name="Alessa O."/>
            <person name="Ogura Y."/>
            <person name="Fujitani Y."/>
            <person name="Takami H."/>
            <person name="Hayashi T."/>
            <person name="Sahin N."/>
            <person name="Tani A."/>
        </authorList>
    </citation>
    <scope>NUCLEOTIDE SEQUENCE</scope>
    <source>
        <strain evidence="1">DSM 23674</strain>
    </source>
</reference>
<evidence type="ECO:0000313" key="2">
    <source>
        <dbReference type="Proteomes" id="UP001055101"/>
    </source>
</evidence>
<dbReference type="RefSeq" id="WP_238231485.1">
    <property type="nucleotide sequence ID" value="NZ_BPRA01000006.1"/>
</dbReference>
<keyword evidence="2" id="KW-1185">Reference proteome</keyword>
<proteinExistence type="predicted"/>
<evidence type="ECO:0000313" key="1">
    <source>
        <dbReference type="EMBL" id="GJE55119.1"/>
    </source>
</evidence>
<sequence length="70" mass="7187">MPSIRAGVTTARRDSRIGIPANDNRKAVERPLTAGVGMALIVTARLLLGASCNGFIAAGACLLGIDQQVP</sequence>
<accession>A0ABQ4TJX3</accession>
<gene>
    <name evidence="1" type="ORF">EKPJFOCH_1607</name>
</gene>
<reference evidence="1" key="2">
    <citation type="submission" date="2021-08" db="EMBL/GenBank/DDBJ databases">
        <authorList>
            <person name="Tani A."/>
            <person name="Ola A."/>
            <person name="Ogura Y."/>
            <person name="Katsura K."/>
            <person name="Hayashi T."/>
        </authorList>
    </citation>
    <scope>NUCLEOTIDE SEQUENCE</scope>
    <source>
        <strain evidence="1">DSM 23674</strain>
    </source>
</reference>
<organism evidence="1 2">
    <name type="scientific">Methylobacterium thuringiense</name>
    <dbReference type="NCBI Taxonomy" id="1003091"/>
    <lineage>
        <taxon>Bacteria</taxon>
        <taxon>Pseudomonadati</taxon>
        <taxon>Pseudomonadota</taxon>
        <taxon>Alphaproteobacteria</taxon>
        <taxon>Hyphomicrobiales</taxon>
        <taxon>Methylobacteriaceae</taxon>
        <taxon>Methylobacterium</taxon>
    </lineage>
</organism>
<dbReference type="Proteomes" id="UP001055101">
    <property type="component" value="Unassembled WGS sequence"/>
</dbReference>
<comment type="caution">
    <text evidence="1">The sequence shown here is derived from an EMBL/GenBank/DDBJ whole genome shotgun (WGS) entry which is preliminary data.</text>
</comment>
<protein>
    <submittedName>
        <fullName evidence="1">Uncharacterized protein</fullName>
    </submittedName>
</protein>
<dbReference type="EMBL" id="BPRA01000006">
    <property type="protein sequence ID" value="GJE55119.1"/>
    <property type="molecule type" value="Genomic_DNA"/>
</dbReference>
<name>A0ABQ4TJX3_9HYPH</name>